<protein>
    <recommendedName>
        <fullName evidence="4">DUF4386 family protein</fullName>
    </recommendedName>
</protein>
<organism evidence="2 3">
    <name type="scientific">Nocardioides oleivorans</name>
    <dbReference type="NCBI Taxonomy" id="273676"/>
    <lineage>
        <taxon>Bacteria</taxon>
        <taxon>Bacillati</taxon>
        <taxon>Actinomycetota</taxon>
        <taxon>Actinomycetes</taxon>
        <taxon>Propionibacteriales</taxon>
        <taxon>Nocardioidaceae</taxon>
        <taxon>Nocardioides</taxon>
    </lineage>
</organism>
<evidence type="ECO:0000313" key="3">
    <source>
        <dbReference type="Proteomes" id="UP000294071"/>
    </source>
</evidence>
<name>A0A4Q2RS16_9ACTN</name>
<feature type="transmembrane region" description="Helical" evidence="1">
    <location>
        <begin position="94"/>
        <end position="115"/>
    </location>
</feature>
<evidence type="ECO:0000313" key="2">
    <source>
        <dbReference type="EMBL" id="RYB91810.1"/>
    </source>
</evidence>
<feature type="transmembrane region" description="Helical" evidence="1">
    <location>
        <begin position="180"/>
        <end position="196"/>
    </location>
</feature>
<comment type="caution">
    <text evidence="2">The sequence shown here is derived from an EMBL/GenBank/DDBJ whole genome shotgun (WGS) entry which is preliminary data.</text>
</comment>
<sequence length="229" mass="24039">MTTTAAPPRPVRAPDRSLVPAARVTFALLVLSQVAVVAFTLWEPPFDGEIRFDDIAPIRTAYWPMNVLLGGPAYAVGTVAATVFLAVLGAGRGVVLALVGCVLHLLGGLVFALVITAEALPFAWAADPTVVDQAQGRALFAAYDDHLDAFVPYVLGSMALVALGVLVAVVGAAVSGGLRWWVPALVLALVVAQFALPFDHPLVPALSLVQRAVWVYLGWAGLRAVTRRG</sequence>
<feature type="transmembrane region" description="Helical" evidence="1">
    <location>
        <begin position="62"/>
        <end position="87"/>
    </location>
</feature>
<feature type="transmembrane region" description="Helical" evidence="1">
    <location>
        <begin position="202"/>
        <end position="222"/>
    </location>
</feature>
<evidence type="ECO:0008006" key="4">
    <source>
        <dbReference type="Google" id="ProtNLM"/>
    </source>
</evidence>
<dbReference type="RefSeq" id="WP_129401476.1">
    <property type="nucleotide sequence ID" value="NZ_SDWT01000002.1"/>
</dbReference>
<keyword evidence="1" id="KW-0812">Transmembrane</keyword>
<keyword evidence="3" id="KW-1185">Reference proteome</keyword>
<dbReference type="OrthoDB" id="3404770at2"/>
<keyword evidence="1" id="KW-0472">Membrane</keyword>
<gene>
    <name evidence="2" type="ORF">EUA93_16890</name>
</gene>
<dbReference type="EMBL" id="SDWT01000002">
    <property type="protein sequence ID" value="RYB91810.1"/>
    <property type="molecule type" value="Genomic_DNA"/>
</dbReference>
<evidence type="ECO:0000256" key="1">
    <source>
        <dbReference type="SAM" id="Phobius"/>
    </source>
</evidence>
<dbReference type="AlphaFoldDB" id="A0A4Q2RS16"/>
<feature type="transmembrane region" description="Helical" evidence="1">
    <location>
        <begin position="150"/>
        <end position="173"/>
    </location>
</feature>
<dbReference type="Proteomes" id="UP000294071">
    <property type="component" value="Unassembled WGS sequence"/>
</dbReference>
<feature type="transmembrane region" description="Helical" evidence="1">
    <location>
        <begin position="21"/>
        <end position="42"/>
    </location>
</feature>
<accession>A0A4Q2RS16</accession>
<keyword evidence="1" id="KW-1133">Transmembrane helix</keyword>
<reference evidence="2 3" key="1">
    <citation type="submission" date="2019-01" db="EMBL/GenBank/DDBJ databases">
        <title>Novel species of Nocardioides.</title>
        <authorList>
            <person name="Liu Q."/>
            <person name="Xin Y.-H."/>
        </authorList>
    </citation>
    <scope>NUCLEOTIDE SEQUENCE [LARGE SCALE GENOMIC DNA]</scope>
    <source>
        <strain evidence="2 3">CGMCC 4.6882</strain>
    </source>
</reference>
<proteinExistence type="predicted"/>